<evidence type="ECO:0000256" key="5">
    <source>
        <dbReference type="SAM" id="Phobius"/>
    </source>
</evidence>
<dbReference type="Pfam" id="PF01061">
    <property type="entry name" value="ABC2_membrane"/>
    <property type="match status" value="1"/>
</dbReference>
<organism evidence="7 8">
    <name type="scientific">Corynebacterium spheniscorum</name>
    <dbReference type="NCBI Taxonomy" id="185761"/>
    <lineage>
        <taxon>Bacteria</taxon>
        <taxon>Bacillati</taxon>
        <taxon>Actinomycetota</taxon>
        <taxon>Actinomycetes</taxon>
        <taxon>Mycobacteriales</taxon>
        <taxon>Corynebacteriaceae</taxon>
        <taxon>Corynebacterium</taxon>
    </lineage>
</organism>
<keyword evidence="4 5" id="KW-0472">Membrane</keyword>
<evidence type="ECO:0000256" key="2">
    <source>
        <dbReference type="ARBA" id="ARBA00022692"/>
    </source>
</evidence>
<proteinExistence type="predicted"/>
<name>A0A1I2TRT0_9CORY</name>
<comment type="subcellular location">
    <subcellularLocation>
        <location evidence="1">Membrane</location>
        <topology evidence="1">Multi-pass membrane protein</topology>
    </subcellularLocation>
</comment>
<evidence type="ECO:0000256" key="1">
    <source>
        <dbReference type="ARBA" id="ARBA00004141"/>
    </source>
</evidence>
<dbReference type="PANTHER" id="PTHR43229">
    <property type="entry name" value="NODULATION PROTEIN J"/>
    <property type="match status" value="1"/>
</dbReference>
<gene>
    <name evidence="7" type="ORF">SAMN05660282_01578</name>
</gene>
<dbReference type="EMBL" id="FOPJ01000009">
    <property type="protein sequence ID" value="SFG66879.1"/>
    <property type="molecule type" value="Genomic_DNA"/>
</dbReference>
<evidence type="ECO:0000313" key="7">
    <source>
        <dbReference type="EMBL" id="SFG66879.1"/>
    </source>
</evidence>
<sequence>MAAQGRIETLLFLRHGEQQLLSLVIPVVMLVVLGRLNVTAIDEVVPVMLAIAAMSSGFTGQAIAVAFDRRYGALKRTGASGVPAGVIIAGKIIAVLMMALIQLVVITIVAMLLGWRPEIMQLIVALPVLLLGVGAFTSMGLLMGGSLSAELVLGLANLIWVVLSAVVGVVLLQGDLAHATWSAIVPSVALASGIADSFEGGVPLLQCGILVLWWVAAALAAKRWFRFAG</sequence>
<feature type="transmembrane region" description="Helical" evidence="5">
    <location>
        <begin position="151"/>
        <end position="172"/>
    </location>
</feature>
<feature type="transmembrane region" description="Helical" evidence="5">
    <location>
        <begin position="44"/>
        <end position="67"/>
    </location>
</feature>
<feature type="domain" description="ABC-2 type transporter transmembrane" evidence="6">
    <location>
        <begin position="8"/>
        <end position="181"/>
    </location>
</feature>
<dbReference type="STRING" id="185761.SAMN05660282_01578"/>
<protein>
    <submittedName>
        <fullName evidence="7">ABC-2 type transport system permease protein</fullName>
    </submittedName>
</protein>
<feature type="transmembrane region" description="Helical" evidence="5">
    <location>
        <begin position="88"/>
        <end position="113"/>
    </location>
</feature>
<evidence type="ECO:0000313" key="8">
    <source>
        <dbReference type="Proteomes" id="UP000199065"/>
    </source>
</evidence>
<evidence type="ECO:0000256" key="4">
    <source>
        <dbReference type="ARBA" id="ARBA00023136"/>
    </source>
</evidence>
<dbReference type="PANTHER" id="PTHR43229:SF2">
    <property type="entry name" value="NODULATION PROTEIN J"/>
    <property type="match status" value="1"/>
</dbReference>
<feature type="transmembrane region" description="Helical" evidence="5">
    <location>
        <begin position="20"/>
        <end position="38"/>
    </location>
</feature>
<dbReference type="GO" id="GO:0016020">
    <property type="term" value="C:membrane"/>
    <property type="evidence" value="ECO:0007669"/>
    <property type="project" value="UniProtKB-SubCell"/>
</dbReference>
<dbReference type="Proteomes" id="UP000199065">
    <property type="component" value="Unassembled WGS sequence"/>
</dbReference>
<dbReference type="GO" id="GO:0140359">
    <property type="term" value="F:ABC-type transporter activity"/>
    <property type="evidence" value="ECO:0007669"/>
    <property type="project" value="InterPro"/>
</dbReference>
<keyword evidence="8" id="KW-1185">Reference proteome</keyword>
<evidence type="ECO:0000256" key="3">
    <source>
        <dbReference type="ARBA" id="ARBA00022989"/>
    </source>
</evidence>
<keyword evidence="2 5" id="KW-0812">Transmembrane</keyword>
<feature type="transmembrane region" description="Helical" evidence="5">
    <location>
        <begin position="202"/>
        <end position="221"/>
    </location>
</feature>
<accession>A0A1I2TRT0</accession>
<dbReference type="InterPro" id="IPR051784">
    <property type="entry name" value="Nod_factor_ABC_transporter"/>
</dbReference>
<evidence type="ECO:0000259" key="6">
    <source>
        <dbReference type="Pfam" id="PF01061"/>
    </source>
</evidence>
<reference evidence="7 8" key="1">
    <citation type="submission" date="2016-10" db="EMBL/GenBank/DDBJ databases">
        <authorList>
            <person name="de Groot N.N."/>
        </authorList>
    </citation>
    <scope>NUCLEOTIDE SEQUENCE [LARGE SCALE GENOMIC DNA]</scope>
    <source>
        <strain>J11</strain>
        <strain evidence="8">PG 39</strain>
    </source>
</reference>
<dbReference type="AlphaFoldDB" id="A0A1I2TRT0"/>
<keyword evidence="3 5" id="KW-1133">Transmembrane helix</keyword>
<feature type="transmembrane region" description="Helical" evidence="5">
    <location>
        <begin position="119"/>
        <end position="144"/>
    </location>
</feature>
<dbReference type="InterPro" id="IPR013525">
    <property type="entry name" value="ABC2_TM"/>
</dbReference>